<evidence type="ECO:0000256" key="3">
    <source>
        <dbReference type="ARBA" id="ARBA00022692"/>
    </source>
</evidence>
<comment type="subcellular location">
    <subcellularLocation>
        <location evidence="1">Cell membrane</location>
        <topology evidence="1">Multi-pass membrane protein</topology>
    </subcellularLocation>
</comment>
<dbReference type="Pfam" id="PF06271">
    <property type="entry name" value="RDD"/>
    <property type="match status" value="1"/>
</dbReference>
<evidence type="ECO:0000313" key="8">
    <source>
        <dbReference type="EMBL" id="EAU69404.1"/>
    </source>
</evidence>
<evidence type="ECO:0000256" key="6">
    <source>
        <dbReference type="SAM" id="Phobius"/>
    </source>
</evidence>
<reference evidence="8 9" key="1">
    <citation type="submission" date="2006-04" db="EMBL/GenBank/DDBJ databases">
        <authorList>
            <person name="Nierman W.C."/>
        </authorList>
    </citation>
    <scope>NUCLEOTIDE SEQUENCE [LARGE SCALE GENOMIC DNA]</scope>
    <source>
        <strain evidence="8 9">DW4/3-1</strain>
    </source>
</reference>
<feature type="transmembrane region" description="Helical" evidence="6">
    <location>
        <begin position="104"/>
        <end position="125"/>
    </location>
</feature>
<comment type="caution">
    <text evidence="8">The sequence shown here is derived from an EMBL/GenBank/DDBJ whole genome shotgun (WGS) entry which is preliminary data.</text>
</comment>
<evidence type="ECO:0000256" key="4">
    <source>
        <dbReference type="ARBA" id="ARBA00022989"/>
    </source>
</evidence>
<dbReference type="AlphaFoldDB" id="Q09CE1"/>
<keyword evidence="4 6" id="KW-1133">Transmembrane helix</keyword>
<evidence type="ECO:0000313" key="9">
    <source>
        <dbReference type="Proteomes" id="UP000032702"/>
    </source>
</evidence>
<evidence type="ECO:0000256" key="2">
    <source>
        <dbReference type="ARBA" id="ARBA00022475"/>
    </source>
</evidence>
<evidence type="ECO:0000256" key="1">
    <source>
        <dbReference type="ARBA" id="ARBA00004651"/>
    </source>
</evidence>
<dbReference type="PANTHER" id="PTHR36115">
    <property type="entry name" value="PROLINE-RICH ANTIGEN HOMOLOG-RELATED"/>
    <property type="match status" value="1"/>
</dbReference>
<feature type="transmembrane region" description="Helical" evidence="6">
    <location>
        <begin position="68"/>
        <end position="92"/>
    </location>
</feature>
<dbReference type="PANTHER" id="PTHR36115:SF4">
    <property type="entry name" value="MEMBRANE PROTEIN"/>
    <property type="match status" value="1"/>
</dbReference>
<dbReference type="EMBL" id="AAMD01000006">
    <property type="protein sequence ID" value="EAU69404.1"/>
    <property type="molecule type" value="Genomic_DNA"/>
</dbReference>
<dbReference type="InterPro" id="IPR010432">
    <property type="entry name" value="RDD"/>
</dbReference>
<organism evidence="8 9">
    <name type="scientific">Stigmatella aurantiaca (strain DW4/3-1)</name>
    <dbReference type="NCBI Taxonomy" id="378806"/>
    <lineage>
        <taxon>Bacteria</taxon>
        <taxon>Pseudomonadati</taxon>
        <taxon>Myxococcota</taxon>
        <taxon>Myxococcia</taxon>
        <taxon>Myxococcales</taxon>
        <taxon>Cystobacterineae</taxon>
        <taxon>Archangiaceae</taxon>
        <taxon>Stigmatella</taxon>
    </lineage>
</organism>
<sequence length="204" mass="21942">MEPQWNESGVQPQGARCAQHSTRSASTVCSRCGSYACGQCRRVGGDGLEYCSLCIGRMSFLAERSDRFWANLVDQLVLGLPWLAALVVVLLFAQSDRPDRGMGLALFLALGGTLAVAGYQLHLVAQSGQSLGKRMRGIRVVRSDGSPASLGRILLLRNVVPAVINAACGLFSLIDALFIFQNDRRCLHDQIADTQVVKVSGHGP</sequence>
<keyword evidence="5 6" id="KW-0472">Membrane</keyword>
<evidence type="ECO:0000259" key="7">
    <source>
        <dbReference type="Pfam" id="PF06271"/>
    </source>
</evidence>
<accession>Q09CE1</accession>
<keyword evidence="2" id="KW-1003">Cell membrane</keyword>
<dbReference type="GO" id="GO:0005886">
    <property type="term" value="C:plasma membrane"/>
    <property type="evidence" value="ECO:0007669"/>
    <property type="project" value="UniProtKB-SubCell"/>
</dbReference>
<gene>
    <name evidence="8" type="ORF">STIAU_3697</name>
</gene>
<name>Q09CE1_STIAD</name>
<feature type="domain" description="RDD" evidence="7">
    <location>
        <begin position="62"/>
        <end position="192"/>
    </location>
</feature>
<keyword evidence="3 6" id="KW-0812">Transmembrane</keyword>
<dbReference type="InterPro" id="IPR051791">
    <property type="entry name" value="Pra-immunoreactive"/>
</dbReference>
<dbReference type="Proteomes" id="UP000032702">
    <property type="component" value="Unassembled WGS sequence"/>
</dbReference>
<proteinExistence type="predicted"/>
<feature type="transmembrane region" description="Helical" evidence="6">
    <location>
        <begin position="159"/>
        <end position="180"/>
    </location>
</feature>
<protein>
    <submittedName>
        <fullName evidence="8">Putative integral membrane protein</fullName>
    </submittedName>
</protein>
<evidence type="ECO:0000256" key="5">
    <source>
        <dbReference type="ARBA" id="ARBA00023136"/>
    </source>
</evidence>
<dbReference type="RefSeq" id="WP_002610632.1">
    <property type="nucleotide sequence ID" value="NC_014623.1"/>
</dbReference>